<comment type="catalytic activity">
    <reaction evidence="1">
        <text>a 1,2-diacyl-sn-glycero-3-phosphocholine + H2O = a 1,2-diacyl-sn-glycero-3-phosphate + choline + H(+)</text>
        <dbReference type="Rhea" id="RHEA:14445"/>
        <dbReference type="ChEBI" id="CHEBI:15354"/>
        <dbReference type="ChEBI" id="CHEBI:15377"/>
        <dbReference type="ChEBI" id="CHEBI:15378"/>
        <dbReference type="ChEBI" id="CHEBI:57643"/>
        <dbReference type="ChEBI" id="CHEBI:58608"/>
        <dbReference type="EC" id="3.1.4.4"/>
    </reaction>
</comment>
<dbReference type="RefSeq" id="WP_307633126.1">
    <property type="nucleotide sequence ID" value="NZ_JAPHEH010000001.1"/>
</dbReference>
<sequence length="466" mass="52309">MKILVLVVLVFSLLLVAYGQGKSLPKGISMEGGLRAAPDIEFLADYTYQRDGRPVREQVIFKRMCRIIDGAERFVLLDLFLFNTVHPPGETFPALADEMTRRLVEKKQRSPQVDIVLVTDTINRGYGAEEPEHFKRLRASGVRIIYTDTTRLRDSNFIYSAWWRLLAQWFGTEGTGWLPSPFAKNGPAMSMRGYLSLLNFKANHRKVVVNEKEALITSANPHDASGYHSNIAFIAQGAVVQDVVASEVAVASFSGEPFPRWQIPARSESGEVHLRLLTEGKIKSRLLQTLARCGKGSSVRMAMFYLSDRQVIAGLLDAEARGAEVRLLLDPNKDAFGRKKNGIPNRPVARELVDKSQGRIAVRWYGTHGEQFHSKLTIMSLPEETVLIGGSANLTRRNIDDLNLETCLEVTAPADSPVVRQASGYFERIWRNEDGIYSLDFDAFAEQSALRYAVYRFQEWSGMGTF</sequence>
<dbReference type="GO" id="GO:0016042">
    <property type="term" value="P:lipid catabolic process"/>
    <property type="evidence" value="ECO:0007669"/>
    <property type="project" value="UniProtKB-KW"/>
</dbReference>
<feature type="domain" description="Phospholipase D-like" evidence="7">
    <location>
        <begin position="288"/>
        <end position="430"/>
    </location>
</feature>
<dbReference type="CDD" id="cd09130">
    <property type="entry name" value="PLDc_unchar2_2"/>
    <property type="match status" value="1"/>
</dbReference>
<dbReference type="PANTHER" id="PTHR43856">
    <property type="entry name" value="CARDIOLIPIN HYDROLASE"/>
    <property type="match status" value="1"/>
</dbReference>
<keyword evidence="9" id="KW-1185">Reference proteome</keyword>
<accession>A0A9X4MGZ0</accession>
<organism evidence="8 9">
    <name type="scientific">Thiovibrio frasassiensis</name>
    <dbReference type="NCBI Taxonomy" id="2984131"/>
    <lineage>
        <taxon>Bacteria</taxon>
        <taxon>Pseudomonadati</taxon>
        <taxon>Thermodesulfobacteriota</taxon>
        <taxon>Desulfobulbia</taxon>
        <taxon>Desulfobulbales</taxon>
        <taxon>Thiovibrionaceae</taxon>
        <taxon>Thiovibrio</taxon>
    </lineage>
</organism>
<reference evidence="8" key="1">
    <citation type="journal article" date="2022" name="bioRxiv">
        <title>Thiovibrio frasassiensisgen. nov., sp. nov., an autotrophic, elemental sulfur disproportionating bacterium isolated from sulfidic karst sediment, and proposal of Thiovibrionaceae fam. nov.</title>
        <authorList>
            <person name="Aronson H."/>
            <person name="Thomas C."/>
            <person name="Bhattacharyya M."/>
            <person name="Eckstein S."/>
            <person name="Jensen S."/>
            <person name="Barco R."/>
            <person name="Macalady J."/>
            <person name="Amend J."/>
        </authorList>
    </citation>
    <scope>NUCLEOTIDE SEQUENCE</scope>
    <source>
        <strain evidence="8">RS19-109</strain>
    </source>
</reference>
<dbReference type="EC" id="3.1.4.4" evidence="3"/>
<keyword evidence="4" id="KW-0378">Hydrolase</keyword>
<evidence type="ECO:0000256" key="4">
    <source>
        <dbReference type="ARBA" id="ARBA00022801"/>
    </source>
</evidence>
<reference evidence="8" key="2">
    <citation type="submission" date="2022-10" db="EMBL/GenBank/DDBJ databases">
        <authorList>
            <person name="Aronson H.S."/>
        </authorList>
    </citation>
    <scope>NUCLEOTIDE SEQUENCE</scope>
    <source>
        <strain evidence="8">RS19-109</strain>
    </source>
</reference>
<dbReference type="CDD" id="cd09129">
    <property type="entry name" value="PLDc_unchar2_1"/>
    <property type="match status" value="1"/>
</dbReference>
<keyword evidence="6" id="KW-0443">Lipid metabolism</keyword>
<dbReference type="Pfam" id="PF13091">
    <property type="entry name" value="PLDc_2"/>
    <property type="match status" value="1"/>
</dbReference>
<protein>
    <recommendedName>
        <fullName evidence="3">phospholipase D</fullName>
        <ecNumber evidence="3">3.1.4.4</ecNumber>
    </recommendedName>
</protein>
<evidence type="ECO:0000313" key="9">
    <source>
        <dbReference type="Proteomes" id="UP001154240"/>
    </source>
</evidence>
<dbReference type="EMBL" id="JAPHEH010000001">
    <property type="protein sequence ID" value="MDG4476156.1"/>
    <property type="molecule type" value="Genomic_DNA"/>
</dbReference>
<evidence type="ECO:0000256" key="2">
    <source>
        <dbReference type="ARBA" id="ARBA00008664"/>
    </source>
</evidence>
<evidence type="ECO:0000256" key="3">
    <source>
        <dbReference type="ARBA" id="ARBA00012027"/>
    </source>
</evidence>
<evidence type="ECO:0000259" key="7">
    <source>
        <dbReference type="Pfam" id="PF13091"/>
    </source>
</evidence>
<dbReference type="PANTHER" id="PTHR43856:SF1">
    <property type="entry name" value="MITOCHONDRIAL CARDIOLIPIN HYDROLASE"/>
    <property type="match status" value="1"/>
</dbReference>
<dbReference type="Gene3D" id="3.30.870.10">
    <property type="entry name" value="Endonuclease Chain A"/>
    <property type="match status" value="2"/>
</dbReference>
<evidence type="ECO:0000256" key="1">
    <source>
        <dbReference type="ARBA" id="ARBA00000798"/>
    </source>
</evidence>
<keyword evidence="5" id="KW-0442">Lipid degradation</keyword>
<dbReference type="AlphaFoldDB" id="A0A9X4MGZ0"/>
<evidence type="ECO:0000256" key="5">
    <source>
        <dbReference type="ARBA" id="ARBA00022963"/>
    </source>
</evidence>
<dbReference type="GO" id="GO:0016891">
    <property type="term" value="F:RNA endonuclease activity producing 5'-phosphomonoesters, hydrolytic mechanism"/>
    <property type="evidence" value="ECO:0007669"/>
    <property type="project" value="TreeGrafter"/>
</dbReference>
<dbReference type="InterPro" id="IPR051406">
    <property type="entry name" value="PLD_domain"/>
</dbReference>
<evidence type="ECO:0000313" key="8">
    <source>
        <dbReference type="EMBL" id="MDG4476156.1"/>
    </source>
</evidence>
<dbReference type="GO" id="GO:0004630">
    <property type="term" value="F:phospholipase D activity"/>
    <property type="evidence" value="ECO:0007669"/>
    <property type="project" value="UniProtKB-EC"/>
</dbReference>
<dbReference type="InterPro" id="IPR025202">
    <property type="entry name" value="PLD-like_dom"/>
</dbReference>
<comment type="caution">
    <text evidence="8">The sequence shown here is derived from an EMBL/GenBank/DDBJ whole genome shotgun (WGS) entry which is preliminary data.</text>
</comment>
<proteinExistence type="inferred from homology"/>
<evidence type="ECO:0000256" key="6">
    <source>
        <dbReference type="ARBA" id="ARBA00023098"/>
    </source>
</evidence>
<name>A0A9X4MGZ0_9BACT</name>
<dbReference type="Proteomes" id="UP001154240">
    <property type="component" value="Unassembled WGS sequence"/>
</dbReference>
<gene>
    <name evidence="8" type="ORF">OLX77_08310</name>
</gene>
<dbReference type="SUPFAM" id="SSF56024">
    <property type="entry name" value="Phospholipase D/nuclease"/>
    <property type="match status" value="2"/>
</dbReference>
<comment type="similarity">
    <text evidence="2">Belongs to the phospholipase D family.</text>
</comment>